<dbReference type="Pfam" id="PF08241">
    <property type="entry name" value="Methyltransf_11"/>
    <property type="match status" value="1"/>
</dbReference>
<dbReference type="InterPro" id="IPR051419">
    <property type="entry name" value="Lys/N-term_MeTrsfase_sf"/>
</dbReference>
<dbReference type="AlphaFoldDB" id="A0A9Q0LJP5"/>
<dbReference type="PANTHER" id="PTHR12176:SF79">
    <property type="entry name" value="METHYLTRANSFERASE TYPE 11 DOMAIN-CONTAINING PROTEIN"/>
    <property type="match status" value="1"/>
</dbReference>
<dbReference type="SUPFAM" id="SSF53335">
    <property type="entry name" value="S-adenosyl-L-methionine-dependent methyltransferases"/>
    <property type="match status" value="1"/>
</dbReference>
<comment type="caution">
    <text evidence="5">The sequence shown here is derived from an EMBL/GenBank/DDBJ whole genome shotgun (WGS) entry which is preliminary data.</text>
</comment>
<dbReference type="GO" id="GO:0008757">
    <property type="term" value="F:S-adenosylmethionine-dependent methyltransferase activity"/>
    <property type="evidence" value="ECO:0007669"/>
    <property type="project" value="InterPro"/>
</dbReference>
<proteinExistence type="inferred from homology"/>
<dbReference type="InterPro" id="IPR013216">
    <property type="entry name" value="Methyltransf_11"/>
</dbReference>
<evidence type="ECO:0000256" key="1">
    <source>
        <dbReference type="ARBA" id="ARBA00008361"/>
    </source>
</evidence>
<dbReference type="EMBL" id="JAPDFW010000070">
    <property type="protein sequence ID" value="KAJ5074077.1"/>
    <property type="molecule type" value="Genomic_DNA"/>
</dbReference>
<organism evidence="5 6">
    <name type="scientific">Anaeramoeba ignava</name>
    <name type="common">Anaerobic marine amoeba</name>
    <dbReference type="NCBI Taxonomy" id="1746090"/>
    <lineage>
        <taxon>Eukaryota</taxon>
        <taxon>Metamonada</taxon>
        <taxon>Anaeramoebidae</taxon>
        <taxon>Anaeramoeba</taxon>
    </lineage>
</organism>
<evidence type="ECO:0000313" key="5">
    <source>
        <dbReference type="EMBL" id="KAJ5074077.1"/>
    </source>
</evidence>
<evidence type="ECO:0000256" key="3">
    <source>
        <dbReference type="ARBA" id="ARBA00022679"/>
    </source>
</evidence>
<dbReference type="PANTHER" id="PTHR12176">
    <property type="entry name" value="SAM-DEPENDENT METHYLTRANSFERASE SUPERFAMILY PROTEIN"/>
    <property type="match status" value="1"/>
</dbReference>
<dbReference type="InterPro" id="IPR029063">
    <property type="entry name" value="SAM-dependent_MTases_sf"/>
</dbReference>
<evidence type="ECO:0000256" key="2">
    <source>
        <dbReference type="ARBA" id="ARBA00022603"/>
    </source>
</evidence>
<feature type="domain" description="Methyltransferase type 11" evidence="4">
    <location>
        <begin position="45"/>
        <end position="147"/>
    </location>
</feature>
<keyword evidence="6" id="KW-1185">Reference proteome</keyword>
<name>A0A9Q0LJP5_ANAIG</name>
<evidence type="ECO:0000313" key="6">
    <source>
        <dbReference type="Proteomes" id="UP001149090"/>
    </source>
</evidence>
<accession>A0A9Q0LJP5</accession>
<dbReference type="OMA" id="NDIEHHY"/>
<gene>
    <name evidence="5" type="ORF">M0811_00705</name>
</gene>
<evidence type="ECO:0000259" key="4">
    <source>
        <dbReference type="Pfam" id="PF08241"/>
    </source>
</evidence>
<sequence>MDDFGSPSFWEDKYKKSNYIYEWYMDLNFFFPKIENFVSSESVILNVGCGNSSLCQQLLDKGVKKITNIDVSQEILDKLQSSINEKDSVQFIKMNAKKMQFEDDTFDLIFDKGLIDSILCSKNFKKKVYKYLKEIKRVLKPNGYFFILSHSSPEQRLIYLTDSRLRWEVTTVSIPQKKFNGITRNYFLYILDPGDN</sequence>
<keyword evidence="3" id="KW-0808">Transferase</keyword>
<dbReference type="GO" id="GO:0032259">
    <property type="term" value="P:methylation"/>
    <property type="evidence" value="ECO:0007669"/>
    <property type="project" value="UniProtKB-KW"/>
</dbReference>
<keyword evidence="2 5" id="KW-0489">Methyltransferase</keyword>
<protein>
    <submittedName>
        <fullName evidence="5">Methyltransferase</fullName>
    </submittedName>
</protein>
<dbReference type="CDD" id="cd02440">
    <property type="entry name" value="AdoMet_MTases"/>
    <property type="match status" value="1"/>
</dbReference>
<comment type="similarity">
    <text evidence="1">Belongs to the methyltransferase superfamily.</text>
</comment>
<dbReference type="Proteomes" id="UP001149090">
    <property type="component" value="Unassembled WGS sequence"/>
</dbReference>
<dbReference type="Gene3D" id="3.40.50.150">
    <property type="entry name" value="Vaccinia Virus protein VP39"/>
    <property type="match status" value="1"/>
</dbReference>
<reference evidence="5" key="1">
    <citation type="submission" date="2022-10" db="EMBL/GenBank/DDBJ databases">
        <title>Novel sulphate-reducing endosymbionts in the free-living metamonad Anaeramoeba.</title>
        <authorList>
            <person name="Jerlstrom-Hultqvist J."/>
            <person name="Cepicka I."/>
            <person name="Gallot-Lavallee L."/>
            <person name="Salas-Leiva D."/>
            <person name="Curtis B.A."/>
            <person name="Zahonova K."/>
            <person name="Pipaliya S."/>
            <person name="Dacks J."/>
            <person name="Roger A.J."/>
        </authorList>
    </citation>
    <scope>NUCLEOTIDE SEQUENCE</scope>
    <source>
        <strain evidence="5">BMAN</strain>
    </source>
</reference>
<dbReference type="OrthoDB" id="411785at2759"/>